<reference evidence="2 3" key="1">
    <citation type="journal article" date="2011" name="J. Bacteriol.">
        <title>Complete genome sequence of the polycyclic aromatic hydrocarbon-degrading bacterium Alteromonas sp. strain SN2.</title>
        <authorList>
            <person name="Jin H.M."/>
            <person name="Jeong H."/>
            <person name="Moon E.J."/>
            <person name="Math R.K."/>
            <person name="Lee K."/>
            <person name="Kim H.J."/>
            <person name="Jeon C.O."/>
            <person name="Oh T.K."/>
            <person name="Kim J.F."/>
        </authorList>
    </citation>
    <scope>NUCLEOTIDE SEQUENCE [LARGE SCALE GENOMIC DNA]</scope>
    <source>
        <strain evidence="3">JCM 17741 / KACC 18427 / KCTC 11700BP / SN2</strain>
    </source>
</reference>
<keyword evidence="1" id="KW-1133">Transmembrane helix</keyword>
<gene>
    <name evidence="2" type="ordered locus">ambt_12490</name>
</gene>
<sequence length="138" mass="15318">MKTPCENRAFFVSTKKEWFIFFLVKLVSFFFGTYLCFSLHHYFDVPVVLAAAFTGLVGSFWHWPKKYGNHPQAAIYAGAFAGMCSSAIITGWEALLFISVVGAGVYTLTRNIFEGFGGRLGAIAFTAVSSLIFLRALF</sequence>
<feature type="transmembrane region" description="Helical" evidence="1">
    <location>
        <begin position="18"/>
        <end position="37"/>
    </location>
</feature>
<evidence type="ECO:0000313" key="3">
    <source>
        <dbReference type="Proteomes" id="UP000000683"/>
    </source>
</evidence>
<dbReference type="EMBL" id="CP002339">
    <property type="protein sequence ID" value="AEF04018.1"/>
    <property type="molecule type" value="Genomic_DNA"/>
</dbReference>
<dbReference type="HOGENOM" id="CLU_153657_0_0_6"/>
<organism evidence="2 3">
    <name type="scientific">Alteromonas naphthalenivorans</name>
    <dbReference type="NCBI Taxonomy" id="715451"/>
    <lineage>
        <taxon>Bacteria</taxon>
        <taxon>Pseudomonadati</taxon>
        <taxon>Pseudomonadota</taxon>
        <taxon>Gammaproteobacteria</taxon>
        <taxon>Alteromonadales</taxon>
        <taxon>Alteromonadaceae</taxon>
        <taxon>Alteromonas/Salinimonas group</taxon>
        <taxon>Alteromonas</taxon>
    </lineage>
</organism>
<accession>F5ZDQ6</accession>
<protein>
    <recommendedName>
        <fullName evidence="4">FUSC family protein</fullName>
    </recommendedName>
</protein>
<dbReference type="Proteomes" id="UP000000683">
    <property type="component" value="Chromosome"/>
</dbReference>
<keyword evidence="1" id="KW-0812">Transmembrane</keyword>
<feature type="transmembrane region" description="Helical" evidence="1">
    <location>
        <begin position="120"/>
        <end position="137"/>
    </location>
</feature>
<dbReference type="KEGG" id="alt:ambt_12490"/>
<dbReference type="RefSeq" id="WP_013784949.1">
    <property type="nucleotide sequence ID" value="NC_015554.1"/>
</dbReference>
<name>F5ZDQ6_ALTNA</name>
<evidence type="ECO:0008006" key="4">
    <source>
        <dbReference type="Google" id="ProtNLM"/>
    </source>
</evidence>
<evidence type="ECO:0000313" key="2">
    <source>
        <dbReference type="EMBL" id="AEF04018.1"/>
    </source>
</evidence>
<dbReference type="eggNOG" id="ENOG5030IA2">
    <property type="taxonomic scope" value="Bacteria"/>
</dbReference>
<feature type="transmembrane region" description="Helical" evidence="1">
    <location>
        <begin position="75"/>
        <end position="108"/>
    </location>
</feature>
<proteinExistence type="predicted"/>
<evidence type="ECO:0000256" key="1">
    <source>
        <dbReference type="SAM" id="Phobius"/>
    </source>
</evidence>
<keyword evidence="1" id="KW-0472">Membrane</keyword>
<dbReference type="AlphaFoldDB" id="F5ZDQ6"/>
<keyword evidence="3" id="KW-1185">Reference proteome</keyword>
<feature type="transmembrane region" description="Helical" evidence="1">
    <location>
        <begin position="42"/>
        <end position="63"/>
    </location>
</feature>